<accession>A0ABD0YMF2</accession>
<dbReference type="AlphaFoldDB" id="A0ABD0YMF2"/>
<feature type="region of interest" description="Disordered" evidence="1">
    <location>
        <begin position="192"/>
        <end position="213"/>
    </location>
</feature>
<dbReference type="EMBL" id="JBFDAA010000006">
    <property type="protein sequence ID" value="KAL1131704.1"/>
    <property type="molecule type" value="Genomic_DNA"/>
</dbReference>
<reference evidence="2 3" key="1">
    <citation type="submission" date="2024-07" db="EMBL/GenBank/DDBJ databases">
        <title>Chromosome-level genome assembly of the water stick insect Ranatra chinensis (Heteroptera: Nepidae).</title>
        <authorList>
            <person name="Liu X."/>
        </authorList>
    </citation>
    <scope>NUCLEOTIDE SEQUENCE [LARGE SCALE GENOMIC DNA]</scope>
    <source>
        <strain evidence="2">Cailab_2021Rc</strain>
        <tissue evidence="2">Muscle</tissue>
    </source>
</reference>
<evidence type="ECO:0000256" key="1">
    <source>
        <dbReference type="SAM" id="MobiDB-lite"/>
    </source>
</evidence>
<evidence type="ECO:0000313" key="3">
    <source>
        <dbReference type="Proteomes" id="UP001558652"/>
    </source>
</evidence>
<comment type="caution">
    <text evidence="2">The sequence shown here is derived from an EMBL/GenBank/DDBJ whole genome shotgun (WGS) entry which is preliminary data.</text>
</comment>
<sequence length="213" mass="23381">MEVDKIVLKGFRYGKMVGMGCHNTVVVGKCHHMCCQAGTKYQDRVVLGGMKDHDLVILGGTKYHDRVVLASTKYHDGMVLGGTIYQDRLLLGGAKYLDTVVLGGTKYHDLVILSGTKYQDRVVLGVTKYDDQMVLDAKIYHDRIAEENCPSEGPVHQFQNEYRTISLPCSWTSWSLGGGEPEDVDSAALPASETLGEQGPPTPPIPSCTQIKH</sequence>
<gene>
    <name evidence="2" type="ORF">AAG570_011317</name>
</gene>
<dbReference type="Proteomes" id="UP001558652">
    <property type="component" value="Unassembled WGS sequence"/>
</dbReference>
<name>A0ABD0YMF2_9HEMI</name>
<organism evidence="2 3">
    <name type="scientific">Ranatra chinensis</name>
    <dbReference type="NCBI Taxonomy" id="642074"/>
    <lineage>
        <taxon>Eukaryota</taxon>
        <taxon>Metazoa</taxon>
        <taxon>Ecdysozoa</taxon>
        <taxon>Arthropoda</taxon>
        <taxon>Hexapoda</taxon>
        <taxon>Insecta</taxon>
        <taxon>Pterygota</taxon>
        <taxon>Neoptera</taxon>
        <taxon>Paraneoptera</taxon>
        <taxon>Hemiptera</taxon>
        <taxon>Heteroptera</taxon>
        <taxon>Panheteroptera</taxon>
        <taxon>Nepomorpha</taxon>
        <taxon>Nepidae</taxon>
        <taxon>Ranatrinae</taxon>
        <taxon>Ranatra</taxon>
    </lineage>
</organism>
<protein>
    <submittedName>
        <fullName evidence="2">Uncharacterized protein</fullName>
    </submittedName>
</protein>
<keyword evidence="3" id="KW-1185">Reference proteome</keyword>
<proteinExistence type="predicted"/>
<evidence type="ECO:0000313" key="2">
    <source>
        <dbReference type="EMBL" id="KAL1131704.1"/>
    </source>
</evidence>